<feature type="compositionally biased region" description="Pro residues" evidence="1">
    <location>
        <begin position="280"/>
        <end position="294"/>
    </location>
</feature>
<organism evidence="2 3">
    <name type="scientific">Athelia psychrophila</name>
    <dbReference type="NCBI Taxonomy" id="1759441"/>
    <lineage>
        <taxon>Eukaryota</taxon>
        <taxon>Fungi</taxon>
        <taxon>Dikarya</taxon>
        <taxon>Basidiomycota</taxon>
        <taxon>Agaricomycotina</taxon>
        <taxon>Agaricomycetes</taxon>
        <taxon>Agaricomycetidae</taxon>
        <taxon>Atheliales</taxon>
        <taxon>Atheliaceae</taxon>
        <taxon>Athelia</taxon>
    </lineage>
</organism>
<accession>A0A166THH8</accession>
<dbReference type="Proteomes" id="UP000076532">
    <property type="component" value="Unassembled WGS sequence"/>
</dbReference>
<dbReference type="AlphaFoldDB" id="A0A166THH8"/>
<protein>
    <submittedName>
        <fullName evidence="2">Uncharacterized protein</fullName>
    </submittedName>
</protein>
<keyword evidence="3" id="KW-1185">Reference proteome</keyword>
<evidence type="ECO:0000313" key="2">
    <source>
        <dbReference type="EMBL" id="KZP30615.1"/>
    </source>
</evidence>
<gene>
    <name evidence="2" type="ORF">FIBSPDRAFT_884147</name>
</gene>
<evidence type="ECO:0000313" key="3">
    <source>
        <dbReference type="Proteomes" id="UP000076532"/>
    </source>
</evidence>
<dbReference type="EMBL" id="KV417493">
    <property type="protein sequence ID" value="KZP30615.1"/>
    <property type="molecule type" value="Genomic_DNA"/>
</dbReference>
<feature type="region of interest" description="Disordered" evidence="1">
    <location>
        <begin position="60"/>
        <end position="89"/>
    </location>
</feature>
<sequence>MSQVLAPPPPEVAYFQVAPIQTATVSSIFVTPMPGCPRIRETATHFCGYAADESHLGLELDGSEGESELPDEKSSASPLPPVHTTGSVTQGIDLSNVTHTLPGVLESSSGSADEGTLFIEVTKLEHNFIVSLRGMMRAHTESPAHHTGAMYESQKELLRSYQLMEGGKELTAAFSARRTNVQHPQPKVWLKAACLTSTRGDGDVEAACQRSSPSPANPDMHSCVKVLIWHDTLQSLTTGSLCHIGEDSQAKEVGATTSSTNIWAPIAIEIRSRTPHPVSRSPPTPAPSPCPVKSPPDKYGWTRALAHSNAPTDDVLHQ</sequence>
<name>A0A166THH8_9AGAM</name>
<evidence type="ECO:0000256" key="1">
    <source>
        <dbReference type="SAM" id="MobiDB-lite"/>
    </source>
</evidence>
<reference evidence="2 3" key="1">
    <citation type="journal article" date="2016" name="Mol. Biol. Evol.">
        <title>Comparative Genomics of Early-Diverging Mushroom-Forming Fungi Provides Insights into the Origins of Lignocellulose Decay Capabilities.</title>
        <authorList>
            <person name="Nagy L.G."/>
            <person name="Riley R."/>
            <person name="Tritt A."/>
            <person name="Adam C."/>
            <person name="Daum C."/>
            <person name="Floudas D."/>
            <person name="Sun H."/>
            <person name="Yadav J.S."/>
            <person name="Pangilinan J."/>
            <person name="Larsson K.H."/>
            <person name="Matsuura K."/>
            <person name="Barry K."/>
            <person name="Labutti K."/>
            <person name="Kuo R."/>
            <person name="Ohm R.A."/>
            <person name="Bhattacharya S.S."/>
            <person name="Shirouzu T."/>
            <person name="Yoshinaga Y."/>
            <person name="Martin F.M."/>
            <person name="Grigoriev I.V."/>
            <person name="Hibbett D.S."/>
        </authorList>
    </citation>
    <scope>NUCLEOTIDE SEQUENCE [LARGE SCALE GENOMIC DNA]</scope>
    <source>
        <strain evidence="2 3">CBS 109695</strain>
    </source>
</reference>
<proteinExistence type="predicted"/>
<feature type="region of interest" description="Disordered" evidence="1">
    <location>
        <begin position="273"/>
        <end position="318"/>
    </location>
</feature>